<feature type="non-terminal residue" evidence="1">
    <location>
        <position position="511"/>
    </location>
</feature>
<dbReference type="EMBL" id="DF846472">
    <property type="protein sequence ID" value="GAT50412.1"/>
    <property type="molecule type" value="Genomic_DNA"/>
</dbReference>
<keyword evidence="2" id="KW-1185">Reference proteome</keyword>
<evidence type="ECO:0000313" key="2">
    <source>
        <dbReference type="Proteomes" id="UP000815677"/>
    </source>
</evidence>
<dbReference type="Proteomes" id="UP000815677">
    <property type="component" value="Unassembled WGS sequence"/>
</dbReference>
<gene>
    <name evidence="1" type="ORF">MCHLO_07656</name>
</gene>
<evidence type="ECO:0000313" key="1">
    <source>
        <dbReference type="EMBL" id="GAT50412.1"/>
    </source>
</evidence>
<proteinExistence type="predicted"/>
<reference evidence="1" key="1">
    <citation type="submission" date="2014-09" db="EMBL/GenBank/DDBJ databases">
        <title>Genome sequence of the luminous mushroom Mycena chlorophos for searching fungal bioluminescence genes.</title>
        <authorList>
            <person name="Tanaka Y."/>
            <person name="Kasuga D."/>
            <person name="Oba Y."/>
            <person name="Hase S."/>
            <person name="Sato K."/>
            <person name="Oba Y."/>
            <person name="Sakakibara Y."/>
        </authorList>
    </citation>
    <scope>NUCLEOTIDE SEQUENCE</scope>
</reference>
<sequence length="511" mass="55553">MGSYFVRVLGADPLCSWLLDAGDRGVHILASNFQSDIEPTPEDLFEAFKRIHNAACSPTCPTHEHLRSDPPPRLYCARSRDDEHMSRGVAWPRSSNLVAPNTALLAPEFLGSINELPPFYHLLVVLRTPHYFALIQGPTEVVASSCVLRTQQEVLFIAAKTLRDDPCLHEVGDAAIEQHNQWCKNGTDCTTFSQCNLESVFYTVARDAGDALSRATKLNAKDVRYPTSSMPAAWYNDVLEIPAEPLDPEGTQLLHVTIQLRPSKRRIQAAAEELSVPSAKRRHISSNNPVRAPGHTLLVASRPDAPGPSVSSSAVSVAQSALSSEPALLPIGAPDRGLFMVKSAEPSHGKSFMLKGSRKVDPADTLISDITSAPLDLISWATEPDGSTVAAVNHAGLLDLASYAISGMCHPSSRWQANEDGGSPNVHWFGLDVREWDDFSSASLAKDLLAFYSEYQRKSQTADVDLVAWLDAQGSTNPPLALRKILASLPFPLFSFITSHLGTAGENAHQR</sequence>
<organism evidence="1 2">
    <name type="scientific">Mycena chlorophos</name>
    <name type="common">Agaric fungus</name>
    <name type="synonym">Agaricus chlorophos</name>
    <dbReference type="NCBI Taxonomy" id="658473"/>
    <lineage>
        <taxon>Eukaryota</taxon>
        <taxon>Fungi</taxon>
        <taxon>Dikarya</taxon>
        <taxon>Basidiomycota</taxon>
        <taxon>Agaricomycotina</taxon>
        <taxon>Agaricomycetes</taxon>
        <taxon>Agaricomycetidae</taxon>
        <taxon>Agaricales</taxon>
        <taxon>Marasmiineae</taxon>
        <taxon>Mycenaceae</taxon>
        <taxon>Mycena</taxon>
    </lineage>
</organism>
<accession>A0ABQ0LH88</accession>
<protein>
    <submittedName>
        <fullName evidence="1">Uncharacterized protein</fullName>
    </submittedName>
</protein>
<name>A0ABQ0LH88_MYCCL</name>